<comment type="caution">
    <text evidence="3">The sequence shown here is derived from an EMBL/GenBank/DDBJ whole genome shotgun (WGS) entry which is preliminary data.</text>
</comment>
<evidence type="ECO:0000256" key="2">
    <source>
        <dbReference type="SAM" id="MobiDB-lite"/>
    </source>
</evidence>
<reference evidence="3" key="1">
    <citation type="submission" date="2021-01" db="EMBL/GenBank/DDBJ databases">
        <title>Adiantum capillus-veneris genome.</title>
        <authorList>
            <person name="Fang Y."/>
            <person name="Liao Q."/>
        </authorList>
    </citation>
    <scope>NUCLEOTIDE SEQUENCE</scope>
    <source>
        <strain evidence="3">H3</strain>
        <tissue evidence="3">Leaf</tissue>
    </source>
</reference>
<dbReference type="OrthoDB" id="1924974at2759"/>
<feature type="compositionally biased region" description="Basic and acidic residues" evidence="2">
    <location>
        <begin position="446"/>
        <end position="477"/>
    </location>
</feature>
<dbReference type="EMBL" id="JABFUD020000010">
    <property type="protein sequence ID" value="KAI5074696.1"/>
    <property type="molecule type" value="Genomic_DNA"/>
</dbReference>
<organism evidence="3 4">
    <name type="scientific">Adiantum capillus-veneris</name>
    <name type="common">Maidenhair fern</name>
    <dbReference type="NCBI Taxonomy" id="13818"/>
    <lineage>
        <taxon>Eukaryota</taxon>
        <taxon>Viridiplantae</taxon>
        <taxon>Streptophyta</taxon>
        <taxon>Embryophyta</taxon>
        <taxon>Tracheophyta</taxon>
        <taxon>Polypodiopsida</taxon>
        <taxon>Polypodiidae</taxon>
        <taxon>Polypodiales</taxon>
        <taxon>Pteridineae</taxon>
        <taxon>Pteridaceae</taxon>
        <taxon>Vittarioideae</taxon>
        <taxon>Adiantum</taxon>
    </lineage>
</organism>
<feature type="compositionally biased region" description="Basic and acidic residues" evidence="2">
    <location>
        <begin position="731"/>
        <end position="742"/>
    </location>
</feature>
<name>A0A9D4ZIY0_ADICA</name>
<feature type="compositionally biased region" description="Polar residues" evidence="2">
    <location>
        <begin position="720"/>
        <end position="730"/>
    </location>
</feature>
<dbReference type="Proteomes" id="UP000886520">
    <property type="component" value="Chromosome 10"/>
</dbReference>
<accession>A0A9D4ZIY0</accession>
<protein>
    <submittedName>
        <fullName evidence="3">Uncharacterized protein</fullName>
    </submittedName>
</protein>
<feature type="compositionally biased region" description="Polar residues" evidence="2">
    <location>
        <begin position="945"/>
        <end position="967"/>
    </location>
</feature>
<gene>
    <name evidence="3" type="ORF">GOP47_0010657</name>
</gene>
<sequence>MAAASEILQGMGADEDIIKELVALQEVPVMAKLQSLLRSIFSRLATQGSKIEKAEEQGRIAALLKDEFEHLSKSALDELKAEKEADKNNWLKLIEDKLRGIDDIAKQYGDVVAALQGADLSILQSLPSRLTAIEEKTPGLHDSKDGDHFSLVNDPTTVHDSADVEKSSDLPTDQSKLPFGERLQTLQEDFDDQNDKIGRLEEQIKELKTTMQDAARAYSSDIESLQKICRNLRSDLEMLPILDISAPQESVQGPVSVNPDYTGALSEIQARLQRKADNDTVAQLIRSTTQAKEGLEKMKLVVDELKQQVRTTIPPASRRSSSTNIQAPPIEANMTESSSQKDLEVDPKVISEIIVEEKVKTSMDGELLNNRLRSLEEGIVGLATQMAGKADRKDLNGLQIQMSLLKDSRSSELPSSLATFSPEGILMETSPGEEIKEVSQKQSFLNEHKHAEPPEQITKEEKDQTIAEQASQHEEPKPNLVSSSEFQKLKATFFTLQFSLQKLQELIALKADRDELLQLHESMYRQKSECPISQLPYQLPPPPLSQPPLNGGGSFDNEMYKTLTIELDNMNNKMKKLEERSDLNVLITKRLENFTQPAATVAESSQGLNEVKAAINEHADRMMEYADTLLQMEALLASKADASGLQALRQSILELKKRSKENTLMIQPPSLESCPQFVQPSQYITAAEKVEKHEMMLSKLLKDMELLGTGILTLSGHSYGDSQDNQTPQKSHGEEEVKDPHLESSAIASPLTEKHEIHALVAGGSTGDALINPQALAQDKEHADKPVDNASNQAFTRLDARTEVANKHDTILELEEALQENLIKPKGDAEIVNKLAEDFLPLSLKLKELNDTLRDLQDNTAEKDDLQKMKTYLKQRLDRAETAMFSGKGLPGFKCMSCAHRLEKLNPNRADFVPTNAMRRQVLPMHTAERLYHKDGEADSPRAQEMTSPTCENQSKFFPTNSKQLLSPTPLEPQGGQSPPRPRPAKKK</sequence>
<evidence type="ECO:0000256" key="1">
    <source>
        <dbReference type="SAM" id="Coils"/>
    </source>
</evidence>
<feature type="coiled-coil region" evidence="1">
    <location>
        <begin position="183"/>
        <end position="217"/>
    </location>
</feature>
<feature type="region of interest" description="Disordered" evidence="2">
    <location>
        <begin position="154"/>
        <end position="175"/>
    </location>
</feature>
<feature type="region of interest" description="Disordered" evidence="2">
    <location>
        <begin position="932"/>
        <end position="988"/>
    </location>
</feature>
<feature type="coiled-coil region" evidence="1">
    <location>
        <begin position="846"/>
        <end position="883"/>
    </location>
</feature>
<feature type="region of interest" description="Disordered" evidence="2">
    <location>
        <begin position="717"/>
        <end position="742"/>
    </location>
</feature>
<keyword evidence="4" id="KW-1185">Reference proteome</keyword>
<evidence type="ECO:0000313" key="3">
    <source>
        <dbReference type="EMBL" id="KAI5074696.1"/>
    </source>
</evidence>
<keyword evidence="1" id="KW-0175">Coiled coil</keyword>
<dbReference type="AlphaFoldDB" id="A0A9D4ZIY0"/>
<proteinExistence type="predicted"/>
<feature type="compositionally biased region" description="Basic and acidic residues" evidence="2">
    <location>
        <begin position="932"/>
        <end position="942"/>
    </location>
</feature>
<feature type="region of interest" description="Disordered" evidence="2">
    <location>
        <begin position="436"/>
        <end position="482"/>
    </location>
</feature>
<evidence type="ECO:0000313" key="4">
    <source>
        <dbReference type="Proteomes" id="UP000886520"/>
    </source>
</evidence>